<dbReference type="OrthoDB" id="952442at2"/>
<reference evidence="2" key="1">
    <citation type="submission" date="2016-10" db="EMBL/GenBank/DDBJ databases">
        <authorList>
            <person name="Varghese N."/>
            <person name="Submissions S."/>
        </authorList>
    </citation>
    <scope>NUCLEOTIDE SEQUENCE [LARGE SCALE GENOMIC DNA]</scope>
    <source>
        <strain evidence="2">DSM 25329</strain>
    </source>
</reference>
<accession>A0A1G7PHN4</accession>
<protein>
    <recommendedName>
        <fullName evidence="3">Outer membrane protein beta-barrel domain-containing protein</fullName>
    </recommendedName>
</protein>
<organism evidence="1 2">
    <name type="scientific">Dyadobacter soli</name>
    <dbReference type="NCBI Taxonomy" id="659014"/>
    <lineage>
        <taxon>Bacteria</taxon>
        <taxon>Pseudomonadati</taxon>
        <taxon>Bacteroidota</taxon>
        <taxon>Cytophagia</taxon>
        <taxon>Cytophagales</taxon>
        <taxon>Spirosomataceae</taxon>
        <taxon>Dyadobacter</taxon>
    </lineage>
</organism>
<keyword evidence="2" id="KW-1185">Reference proteome</keyword>
<evidence type="ECO:0008006" key="3">
    <source>
        <dbReference type="Google" id="ProtNLM"/>
    </source>
</evidence>
<name>A0A1G7PHN4_9BACT</name>
<dbReference type="Proteomes" id="UP000198748">
    <property type="component" value="Unassembled WGS sequence"/>
</dbReference>
<dbReference type="AlphaFoldDB" id="A0A1G7PHN4"/>
<proteinExistence type="predicted"/>
<evidence type="ECO:0000313" key="2">
    <source>
        <dbReference type="Proteomes" id="UP000198748"/>
    </source>
</evidence>
<gene>
    <name evidence="1" type="ORF">SAMN04487996_1139</name>
</gene>
<sequence>MRHLYGFIIAILPVFAYGQDVAFKKQSHNPWKFGVFAGRPVAGKIYDSGKMKSASGLSAGLDLGYYFEARKCGPSLHFQPGFIAFKKTEIDGVENSSYYIESKWKWEAVHLPLTFRYTLPTGTVRPFVEVGMNFRLRTAYSFRRSGTICGFISCNAVDGGADIQNVARKDKLGILAGVGVEVDAGKITIPLSVRLVDSFLQPKDSGDQGPTPTYSNLRTKFIQVTAGFSL</sequence>
<dbReference type="STRING" id="659014.SAMN04487996_1139"/>
<dbReference type="EMBL" id="FNAN01000013">
    <property type="protein sequence ID" value="SDF85614.1"/>
    <property type="molecule type" value="Genomic_DNA"/>
</dbReference>
<evidence type="ECO:0000313" key="1">
    <source>
        <dbReference type="EMBL" id="SDF85614.1"/>
    </source>
</evidence>
<dbReference type="RefSeq" id="WP_090154346.1">
    <property type="nucleotide sequence ID" value="NZ_FNAN01000013.1"/>
</dbReference>